<dbReference type="SMART" id="SM00062">
    <property type="entry name" value="PBPb"/>
    <property type="match status" value="1"/>
</dbReference>
<accession>A0A2H1L6D0</accession>
<sequence>MKKLMSCAGAVGVAALVLSGCEGSGGDTEVAADCTPAAEFETITDGTLTVSVPELPPFTQYEDGEPVGADIDYVAAFAEANCKSVNWMQTQYAGAIPAVTEDRADMATGAFYRTEERDAVVGLGDPVYVDTMASISADGVTSIADMEEMNVGSVDGYLWVTDMNEVLGDSFTIYPSAVEMQADLDAGRIDVGLDSFGSAGERLKDDDEYTVETVESDDRVAASVEPAQITFPHTQDNDAMTEALNEWVATAHEDGTIAEVLESHGLPAESADTGEPRLIG</sequence>
<name>A0A2H1L6D0_9MICO</name>
<dbReference type="RefSeq" id="WP_101589358.1">
    <property type="nucleotide sequence ID" value="NZ_FXZM01000009.1"/>
</dbReference>
<dbReference type="EMBL" id="FXZM01000009">
    <property type="protein sequence ID" value="SMY12429.1"/>
    <property type="molecule type" value="Genomic_DNA"/>
</dbReference>
<dbReference type="Gene3D" id="3.40.190.10">
    <property type="entry name" value="Periplasmic binding protein-like II"/>
    <property type="match status" value="2"/>
</dbReference>
<organism evidence="3 4">
    <name type="scientific">Brevibacterium jeotgali</name>
    <dbReference type="NCBI Taxonomy" id="1262550"/>
    <lineage>
        <taxon>Bacteria</taxon>
        <taxon>Bacillati</taxon>
        <taxon>Actinomycetota</taxon>
        <taxon>Actinomycetes</taxon>
        <taxon>Micrococcales</taxon>
        <taxon>Brevibacteriaceae</taxon>
        <taxon>Brevibacterium</taxon>
    </lineage>
</organism>
<keyword evidence="1" id="KW-0732">Signal</keyword>
<evidence type="ECO:0000256" key="1">
    <source>
        <dbReference type="ARBA" id="ARBA00022729"/>
    </source>
</evidence>
<keyword evidence="4" id="KW-1185">Reference proteome</keyword>
<evidence type="ECO:0000259" key="2">
    <source>
        <dbReference type="SMART" id="SM00062"/>
    </source>
</evidence>
<dbReference type="Proteomes" id="UP000234462">
    <property type="component" value="Unassembled WGS sequence"/>
</dbReference>
<gene>
    <name evidence="3" type="ORF">BJEO58_02023</name>
</gene>
<evidence type="ECO:0000313" key="3">
    <source>
        <dbReference type="EMBL" id="SMY12429.1"/>
    </source>
</evidence>
<evidence type="ECO:0000313" key="4">
    <source>
        <dbReference type="Proteomes" id="UP000234462"/>
    </source>
</evidence>
<dbReference type="PANTHER" id="PTHR35936">
    <property type="entry name" value="MEMBRANE-BOUND LYTIC MUREIN TRANSGLYCOSYLASE F"/>
    <property type="match status" value="1"/>
</dbReference>
<dbReference type="AlphaFoldDB" id="A0A2H1L6D0"/>
<dbReference type="PROSITE" id="PS51257">
    <property type="entry name" value="PROKAR_LIPOPROTEIN"/>
    <property type="match status" value="1"/>
</dbReference>
<dbReference type="OrthoDB" id="8454826at2"/>
<protein>
    <submittedName>
        <fullName evidence="3">Polar amino acid transport system substrate-binding protein</fullName>
    </submittedName>
</protein>
<proteinExistence type="predicted"/>
<dbReference type="PANTHER" id="PTHR35936:SF17">
    <property type="entry name" value="ARGININE-BINDING EXTRACELLULAR PROTEIN ARTP"/>
    <property type="match status" value="1"/>
</dbReference>
<dbReference type="Pfam" id="PF00497">
    <property type="entry name" value="SBP_bac_3"/>
    <property type="match status" value="1"/>
</dbReference>
<reference evidence="4" key="1">
    <citation type="submission" date="2017-03" db="EMBL/GenBank/DDBJ databases">
        <authorList>
            <person name="Monnet C."/>
        </authorList>
    </citation>
    <scope>NUCLEOTIDE SEQUENCE [LARGE SCALE GENOMIC DNA]</scope>
    <source>
        <strain evidence="4">SJ5-8</strain>
    </source>
</reference>
<dbReference type="InterPro" id="IPR001638">
    <property type="entry name" value="Solute-binding_3/MltF_N"/>
</dbReference>
<feature type="domain" description="Solute-binding protein family 3/N-terminal" evidence="2">
    <location>
        <begin position="47"/>
        <end position="268"/>
    </location>
</feature>
<dbReference type="SUPFAM" id="SSF53850">
    <property type="entry name" value="Periplasmic binding protein-like II"/>
    <property type="match status" value="1"/>
</dbReference>